<dbReference type="PROSITE" id="PS50943">
    <property type="entry name" value="HTH_CROC1"/>
    <property type="match status" value="1"/>
</dbReference>
<gene>
    <name evidence="2" type="ORF">J1C56_27895</name>
</gene>
<dbReference type="SMART" id="SM00530">
    <property type="entry name" value="HTH_XRE"/>
    <property type="match status" value="1"/>
</dbReference>
<name>A0A9X1AG66_9HYPH</name>
<dbReference type="CDD" id="cd00093">
    <property type="entry name" value="HTH_XRE"/>
    <property type="match status" value="1"/>
</dbReference>
<evidence type="ECO:0000313" key="2">
    <source>
        <dbReference type="EMBL" id="MBT1159399.1"/>
    </source>
</evidence>
<dbReference type="AlphaFoldDB" id="A0A9X1AG66"/>
<evidence type="ECO:0000313" key="3">
    <source>
        <dbReference type="Proteomes" id="UP001138921"/>
    </source>
</evidence>
<dbReference type="InterPro" id="IPR001387">
    <property type="entry name" value="Cro/C1-type_HTH"/>
</dbReference>
<accession>A0A9X1AG66</accession>
<dbReference type="Gene3D" id="1.10.260.40">
    <property type="entry name" value="lambda repressor-like DNA-binding domains"/>
    <property type="match status" value="1"/>
</dbReference>
<keyword evidence="3" id="KW-1185">Reference proteome</keyword>
<dbReference type="Proteomes" id="UP001138921">
    <property type="component" value="Unassembled WGS sequence"/>
</dbReference>
<feature type="domain" description="HTH cro/C1-type" evidence="1">
    <location>
        <begin position="13"/>
        <end position="71"/>
    </location>
</feature>
<evidence type="ECO:0000259" key="1">
    <source>
        <dbReference type="PROSITE" id="PS50943"/>
    </source>
</evidence>
<dbReference type="Pfam" id="PF13560">
    <property type="entry name" value="HTH_31"/>
    <property type="match status" value="1"/>
</dbReference>
<dbReference type="GO" id="GO:0003677">
    <property type="term" value="F:DNA binding"/>
    <property type="evidence" value="ECO:0007669"/>
    <property type="project" value="InterPro"/>
</dbReference>
<dbReference type="EMBL" id="JAFLWW010000011">
    <property type="protein sequence ID" value="MBT1159399.1"/>
    <property type="molecule type" value="Genomic_DNA"/>
</dbReference>
<reference evidence="2" key="1">
    <citation type="journal article" date="2021" name="Microorganisms">
        <title>Phylogenomic Reconstruction and Metabolic Potential of the Genus Aminobacter.</title>
        <authorList>
            <person name="Artuso I."/>
            <person name="Turrini P."/>
            <person name="Pirolo M."/>
            <person name="Lugli G.A."/>
            <person name="Ventura M."/>
            <person name="Visca P."/>
        </authorList>
    </citation>
    <scope>NUCLEOTIDE SEQUENCE</scope>
    <source>
        <strain evidence="2">LMG 26462</strain>
    </source>
</reference>
<comment type="caution">
    <text evidence="2">The sequence shown here is derived from an EMBL/GenBank/DDBJ whole genome shotgun (WGS) entry which is preliminary data.</text>
</comment>
<sequence>MRIFNLTELGAAIRSARSAKGLSQSNLAQTIGATQEWISRLENGRLPNPGFANVMQACTAVGLGISIDDDSIQPVFDAPDDQPADLAFTTPSFLKRQ</sequence>
<dbReference type="SUPFAM" id="SSF47413">
    <property type="entry name" value="lambda repressor-like DNA-binding domains"/>
    <property type="match status" value="1"/>
</dbReference>
<protein>
    <submittedName>
        <fullName evidence="2">Helix-turn-helix transcriptional regulator</fullName>
    </submittedName>
</protein>
<proteinExistence type="predicted"/>
<dbReference type="InterPro" id="IPR010982">
    <property type="entry name" value="Lambda_DNA-bd_dom_sf"/>
</dbReference>
<reference evidence="2" key="2">
    <citation type="submission" date="2021-03" db="EMBL/GenBank/DDBJ databases">
        <authorList>
            <person name="Artuso I."/>
            <person name="Turrini P."/>
            <person name="Pirolo M."/>
            <person name="Lugli G.A."/>
            <person name="Ventura M."/>
            <person name="Visca P."/>
        </authorList>
    </citation>
    <scope>NUCLEOTIDE SEQUENCE</scope>
    <source>
        <strain evidence="2">LMG 26462</strain>
    </source>
</reference>
<organism evidence="2 3">
    <name type="scientific">Aminobacter anthyllidis</name>
    <dbReference type="NCBI Taxonomy" id="1035067"/>
    <lineage>
        <taxon>Bacteria</taxon>
        <taxon>Pseudomonadati</taxon>
        <taxon>Pseudomonadota</taxon>
        <taxon>Alphaproteobacteria</taxon>
        <taxon>Hyphomicrobiales</taxon>
        <taxon>Phyllobacteriaceae</taxon>
        <taxon>Aminobacter</taxon>
    </lineage>
</organism>
<dbReference type="RefSeq" id="WP_214393244.1">
    <property type="nucleotide sequence ID" value="NZ_JAFLWW010000011.1"/>
</dbReference>